<sequence length="116" mass="13086">MNQNLSSVVIIPLLILCTIYLIREYVKKPEEDEEIVIDPNAPGVHYYSECDFKGIHTHTDTIPLSVEGNFKSVRIVGDYDVKANTEDDNEVVLRSHRGSSNMVKCTPFTGMEIGRD</sequence>
<evidence type="ECO:0000256" key="1">
    <source>
        <dbReference type="SAM" id="Phobius"/>
    </source>
</evidence>
<keyword evidence="1" id="KW-1133">Transmembrane helix</keyword>
<name>A0A6C0JF33_9ZZZZ</name>
<proteinExistence type="predicted"/>
<reference evidence="2" key="1">
    <citation type="journal article" date="2020" name="Nature">
        <title>Giant virus diversity and host interactions through global metagenomics.</title>
        <authorList>
            <person name="Schulz F."/>
            <person name="Roux S."/>
            <person name="Paez-Espino D."/>
            <person name="Jungbluth S."/>
            <person name="Walsh D.A."/>
            <person name="Denef V.J."/>
            <person name="McMahon K.D."/>
            <person name="Konstantinidis K.T."/>
            <person name="Eloe-Fadrosh E.A."/>
            <person name="Kyrpides N.C."/>
            <person name="Woyke T."/>
        </authorList>
    </citation>
    <scope>NUCLEOTIDE SEQUENCE</scope>
    <source>
        <strain evidence="2">GVMAG-M-3300027206-1</strain>
    </source>
</reference>
<keyword evidence="1" id="KW-0472">Membrane</keyword>
<feature type="transmembrane region" description="Helical" evidence="1">
    <location>
        <begin position="6"/>
        <end position="22"/>
    </location>
</feature>
<dbReference type="AlphaFoldDB" id="A0A6C0JF33"/>
<organism evidence="2">
    <name type="scientific">viral metagenome</name>
    <dbReference type="NCBI Taxonomy" id="1070528"/>
    <lineage>
        <taxon>unclassified sequences</taxon>
        <taxon>metagenomes</taxon>
        <taxon>organismal metagenomes</taxon>
    </lineage>
</organism>
<keyword evidence="1" id="KW-0812">Transmembrane</keyword>
<protein>
    <submittedName>
        <fullName evidence="2">Uncharacterized protein</fullName>
    </submittedName>
</protein>
<accession>A0A6C0JF33</accession>
<dbReference type="EMBL" id="MN740383">
    <property type="protein sequence ID" value="QHU03521.1"/>
    <property type="molecule type" value="Genomic_DNA"/>
</dbReference>
<evidence type="ECO:0000313" key="2">
    <source>
        <dbReference type="EMBL" id="QHU03521.1"/>
    </source>
</evidence>